<evidence type="ECO:0000256" key="1">
    <source>
        <dbReference type="SAM" id="MobiDB-lite"/>
    </source>
</evidence>
<proteinExistence type="predicted"/>
<protein>
    <submittedName>
        <fullName evidence="2">Uncharacterized protein</fullName>
    </submittedName>
</protein>
<gene>
    <name evidence="2" type="ORF">V865_000987</name>
</gene>
<organism evidence="2 3">
    <name type="scientific">Kwoniella europaea PYCC6329</name>
    <dbReference type="NCBI Taxonomy" id="1423913"/>
    <lineage>
        <taxon>Eukaryota</taxon>
        <taxon>Fungi</taxon>
        <taxon>Dikarya</taxon>
        <taxon>Basidiomycota</taxon>
        <taxon>Agaricomycotina</taxon>
        <taxon>Tremellomycetes</taxon>
        <taxon>Tremellales</taxon>
        <taxon>Cryptococcaceae</taxon>
        <taxon>Kwoniella</taxon>
    </lineage>
</organism>
<feature type="compositionally biased region" description="Low complexity" evidence="1">
    <location>
        <begin position="7"/>
        <end position="17"/>
    </location>
</feature>
<dbReference type="Proteomes" id="UP001358614">
    <property type="component" value="Chromosome 1"/>
</dbReference>
<dbReference type="RefSeq" id="XP_066080911.1">
    <property type="nucleotide sequence ID" value="XM_066224814.1"/>
</dbReference>
<name>A0AAX4KAF6_9TREE</name>
<reference evidence="2 3" key="1">
    <citation type="submission" date="2024-01" db="EMBL/GenBank/DDBJ databases">
        <title>Comparative genomics of Cryptococcus and Kwoniella reveals pathogenesis evolution and contrasting modes of karyotype evolution via chromosome fusion or intercentromeric recombination.</title>
        <authorList>
            <person name="Coelho M.A."/>
            <person name="David-Palma M."/>
            <person name="Shea T."/>
            <person name="Bowers K."/>
            <person name="McGinley-Smith S."/>
            <person name="Mohammad A.W."/>
            <person name="Gnirke A."/>
            <person name="Yurkov A.M."/>
            <person name="Nowrousian M."/>
            <person name="Sun S."/>
            <person name="Cuomo C.A."/>
            <person name="Heitman J."/>
        </authorList>
    </citation>
    <scope>NUCLEOTIDE SEQUENCE [LARGE SCALE GENOMIC DNA]</scope>
    <source>
        <strain evidence="2 3">PYCC6329</strain>
    </source>
</reference>
<evidence type="ECO:0000313" key="3">
    <source>
        <dbReference type="Proteomes" id="UP001358614"/>
    </source>
</evidence>
<dbReference type="EMBL" id="CP144089">
    <property type="protein sequence ID" value="WWD02944.1"/>
    <property type="molecule type" value="Genomic_DNA"/>
</dbReference>
<accession>A0AAX4KAF6</accession>
<keyword evidence="3" id="KW-1185">Reference proteome</keyword>
<sequence length="398" mass="44618">MPPSTPPSRSSRLRPTPYNVPTSASTTEFIPSSPSTVFRLVGDHAASSSCLADSNQIAALQRAYEVAKQFVWSPLGLGITNTAMMVNEPPREKDAPASGIFDWTVATMNGDVMKRQKEFDADSVLEIVVDTKTKSYGYVSSVEPTIIHVRNDIVVAAGHAYALKHQQPYVLANHLLFLAVTLAHEMQHVLRMVSLGLLYNTPPSVWDKLHSRPAVLVENKSTKDVIWGEGGYFFERCFLGGKLDAYLVEERNSPLFPNQIDYLGVSFVRDNKLWSLALHPRSVLHLVNLNDAWSQLLPFVRGDSKVIEGYLSAPRLRENVEQTQSDRIVHRSYLIHVSPSPSPKKQKKSESHSESEDLIEQIQELQRQHKQFAFDNSPLTVKLDIPSDDWCGTKRMSV</sequence>
<evidence type="ECO:0000313" key="2">
    <source>
        <dbReference type="EMBL" id="WWD02944.1"/>
    </source>
</evidence>
<dbReference type="KEGG" id="ker:91099791"/>
<dbReference type="GeneID" id="91099791"/>
<dbReference type="AlphaFoldDB" id="A0AAX4KAF6"/>
<feature type="region of interest" description="Disordered" evidence="1">
    <location>
        <begin position="1"/>
        <end position="26"/>
    </location>
</feature>
<feature type="region of interest" description="Disordered" evidence="1">
    <location>
        <begin position="337"/>
        <end position="357"/>
    </location>
</feature>